<feature type="chain" id="PRO_5003300178" evidence="2">
    <location>
        <begin position="20"/>
        <end position="478"/>
    </location>
</feature>
<dbReference type="InterPro" id="IPR013784">
    <property type="entry name" value="Carb-bd-like_fold"/>
</dbReference>
<gene>
    <name evidence="3" type="ORF">HMPREF9446_03540</name>
</gene>
<comment type="caution">
    <text evidence="3">The sequence shown here is derived from an EMBL/GenBank/DDBJ whole genome shotgun (WGS) entry which is preliminary data.</text>
</comment>
<sequence>MKMNSVFKKWSLLTFVAAATTLGCLSCSDKDQERVEPPVVETVVHSISGMVLTPAEAAIGGAKLVVAIDGKTLEATTDAQGKFALEDLATAGTYAFVFTADGRIDATAEVVIADDKKSHNESITVVMDKKPVEQEVTEEVKVEHTTDEDAQKAADEATQQENATEDAKADLANVTKEQIVQTKEEVKVEATTEVATEDAEAAVKVEVAIPAQTVMYVKDDAGKVVEAPKNLAISIAPVANVASAEDNTATSPAAAPAVATVVCGPDGLHFATPIELTVANPMGDESFEGASLYYLNPKTNLWEKETAEVKLTENGYKTEVTHFSAYSVKLPGITPKITDATEKLSVEGVDNTTGSKTLTKVEIPYSIKQGVEVSDIKAACTAQGLSDISFRMIKNIVANRMGATTVSTEEKTYKTGMDLLVGQGIRVVSASQTVTGYTWNFKVVTLSGVKTVTVTAKKYGAASIQVQGYSKDHTGGSN</sequence>
<accession>F3PXP2</accession>
<evidence type="ECO:0000256" key="2">
    <source>
        <dbReference type="SAM" id="SignalP"/>
    </source>
</evidence>
<dbReference type="Gene3D" id="2.60.40.1120">
    <property type="entry name" value="Carboxypeptidase-like, regulatory domain"/>
    <property type="match status" value="1"/>
</dbReference>
<dbReference type="RefSeq" id="WP_009126747.1">
    <property type="nucleotide sequence ID" value="NZ_GL882691.1"/>
</dbReference>
<dbReference type="Proteomes" id="UP000003416">
    <property type="component" value="Unassembled WGS sequence"/>
</dbReference>
<organism evidence="3 4">
    <name type="scientific">Bacteroides fluxus YIT 12057</name>
    <dbReference type="NCBI Taxonomy" id="763034"/>
    <lineage>
        <taxon>Bacteria</taxon>
        <taxon>Pseudomonadati</taxon>
        <taxon>Bacteroidota</taxon>
        <taxon>Bacteroidia</taxon>
        <taxon>Bacteroidales</taxon>
        <taxon>Bacteroidaceae</taxon>
        <taxon>Bacteroides</taxon>
    </lineage>
</organism>
<evidence type="ECO:0000313" key="4">
    <source>
        <dbReference type="Proteomes" id="UP000003416"/>
    </source>
</evidence>
<dbReference type="GeneID" id="86050908"/>
<keyword evidence="4" id="KW-1185">Reference proteome</keyword>
<evidence type="ECO:0000256" key="1">
    <source>
        <dbReference type="SAM" id="MobiDB-lite"/>
    </source>
</evidence>
<feature type="region of interest" description="Disordered" evidence="1">
    <location>
        <begin position="143"/>
        <end position="166"/>
    </location>
</feature>
<dbReference type="PROSITE" id="PS51257">
    <property type="entry name" value="PROKAR_LIPOPROTEIN"/>
    <property type="match status" value="1"/>
</dbReference>
<feature type="compositionally biased region" description="Basic and acidic residues" evidence="1">
    <location>
        <begin position="143"/>
        <end position="155"/>
    </location>
</feature>
<name>F3PXP2_9BACE</name>
<dbReference type="STRING" id="763034.HMPREF9446_03540"/>
<dbReference type="SUPFAM" id="SSF49452">
    <property type="entry name" value="Starch-binding domain-like"/>
    <property type="match status" value="1"/>
</dbReference>
<dbReference type="HOGENOM" id="CLU_571927_0_0_10"/>
<dbReference type="GO" id="GO:0030246">
    <property type="term" value="F:carbohydrate binding"/>
    <property type="evidence" value="ECO:0007669"/>
    <property type="project" value="InterPro"/>
</dbReference>
<dbReference type="AlphaFoldDB" id="F3PXP2"/>
<evidence type="ECO:0000313" key="3">
    <source>
        <dbReference type="EMBL" id="EGF51624.1"/>
    </source>
</evidence>
<reference evidence="3 4" key="1">
    <citation type="submission" date="2011-02" db="EMBL/GenBank/DDBJ databases">
        <authorList>
            <person name="Weinstock G."/>
            <person name="Sodergren E."/>
            <person name="Clifton S."/>
            <person name="Fulton L."/>
            <person name="Fulton B."/>
            <person name="Courtney L."/>
            <person name="Fronick C."/>
            <person name="Harrison M."/>
            <person name="Strong C."/>
            <person name="Farmer C."/>
            <person name="Delahaunty K."/>
            <person name="Markovic C."/>
            <person name="Hall O."/>
            <person name="Minx P."/>
            <person name="Tomlinson C."/>
            <person name="Mitreva M."/>
            <person name="Hou S."/>
            <person name="Chen J."/>
            <person name="Wollam A."/>
            <person name="Pepin K.H."/>
            <person name="Johnson M."/>
            <person name="Bhonagiri V."/>
            <person name="Zhang X."/>
            <person name="Suruliraj S."/>
            <person name="Warren W."/>
            <person name="Chinwalla A."/>
            <person name="Mardis E.R."/>
            <person name="Wilson R.K."/>
        </authorList>
    </citation>
    <scope>NUCLEOTIDE SEQUENCE [LARGE SCALE GENOMIC DNA]</scope>
    <source>
        <strain evidence="3 4">YIT 12057</strain>
    </source>
</reference>
<dbReference type="EMBL" id="AFBN01000099">
    <property type="protein sequence ID" value="EGF51624.1"/>
    <property type="molecule type" value="Genomic_DNA"/>
</dbReference>
<protein>
    <submittedName>
        <fullName evidence="3">Conserved domain protein</fullName>
    </submittedName>
</protein>
<keyword evidence="2" id="KW-0732">Signal</keyword>
<dbReference type="Pfam" id="PF13620">
    <property type="entry name" value="CarboxypepD_reg"/>
    <property type="match status" value="1"/>
</dbReference>
<feature type="signal peptide" evidence="2">
    <location>
        <begin position="1"/>
        <end position="19"/>
    </location>
</feature>
<proteinExistence type="predicted"/>